<dbReference type="Pfam" id="PF01315">
    <property type="entry name" value="Ald_Xan_dh_C"/>
    <property type="match status" value="1"/>
</dbReference>
<reference evidence="17" key="2">
    <citation type="submission" date="2025-08" db="UniProtKB">
        <authorList>
            <consortium name="Ensembl"/>
        </authorList>
    </citation>
    <scope>IDENTIFICATION</scope>
</reference>
<dbReference type="InterPro" id="IPR016208">
    <property type="entry name" value="Ald_Oxase/xanthine_DH-like"/>
</dbReference>
<evidence type="ECO:0000256" key="14">
    <source>
        <dbReference type="PIRSR" id="PIRSR000127-2"/>
    </source>
</evidence>
<dbReference type="EMBL" id="AFYH01099230">
    <property type="status" value="NOT_ANNOTATED_CDS"/>
    <property type="molecule type" value="Genomic_DNA"/>
</dbReference>
<evidence type="ECO:0000256" key="7">
    <source>
        <dbReference type="ARBA" id="ARBA00022723"/>
    </source>
</evidence>
<evidence type="ECO:0000256" key="9">
    <source>
        <dbReference type="ARBA" id="ARBA00023002"/>
    </source>
</evidence>
<comment type="cofactor">
    <cofactor evidence="12">
        <name>[2Fe-2S] cluster</name>
        <dbReference type="ChEBI" id="CHEBI:190135"/>
    </cofactor>
</comment>
<protein>
    <submittedName>
        <fullName evidence="17">Aldehyde oxidase 1</fullName>
    </submittedName>
</protein>
<dbReference type="Ensembl" id="ENSLACT00000007637.1">
    <property type="protein sequence ID" value="ENSLACP00000007573.1"/>
    <property type="gene ID" value="ENSLACG00000006711.1"/>
</dbReference>
<dbReference type="InterPro" id="IPR046867">
    <property type="entry name" value="AldOxase/xan_DH_MoCoBD2"/>
</dbReference>
<dbReference type="FunFam" id="3.30.465.10:FF:000004">
    <property type="entry name" value="Xanthine dehydrogenase/oxidase"/>
    <property type="match status" value="1"/>
</dbReference>
<dbReference type="SUPFAM" id="SSF54665">
    <property type="entry name" value="CO dehydrogenase molybdoprotein N-domain-like"/>
    <property type="match status" value="1"/>
</dbReference>
<dbReference type="InterPro" id="IPR036856">
    <property type="entry name" value="Ald_Oxase/Xan_DH_a/b_sf"/>
</dbReference>
<dbReference type="InterPro" id="IPR016169">
    <property type="entry name" value="FAD-bd_PCMH_sub2"/>
</dbReference>
<dbReference type="GO" id="GO:0005506">
    <property type="term" value="F:iron ion binding"/>
    <property type="evidence" value="ECO:0007669"/>
    <property type="project" value="InterPro"/>
</dbReference>
<dbReference type="PANTHER" id="PTHR45444">
    <property type="entry name" value="XANTHINE DEHYDROGENASE"/>
    <property type="match status" value="1"/>
</dbReference>
<feature type="binding site" evidence="15">
    <location>
        <position position="820"/>
    </location>
    <ligand>
        <name>Mo-molybdopterin</name>
        <dbReference type="ChEBI" id="CHEBI:71302"/>
    </ligand>
    <ligandPart>
        <name>Mo</name>
        <dbReference type="ChEBI" id="CHEBI:28685"/>
    </ligandPart>
</feature>
<feature type="binding site" evidence="15">
    <location>
        <position position="653"/>
    </location>
    <ligand>
        <name>Mo-molybdopterin</name>
        <dbReference type="ChEBI" id="CHEBI:71302"/>
    </ligand>
    <ligandPart>
        <name>Mo</name>
        <dbReference type="ChEBI" id="CHEBI:28685"/>
    </ligandPart>
</feature>
<dbReference type="AlphaFoldDB" id="H3AD52"/>
<dbReference type="PIRSF" id="PIRSF000127">
    <property type="entry name" value="Xanthine_DH"/>
    <property type="match status" value="1"/>
</dbReference>
<dbReference type="Proteomes" id="UP000008672">
    <property type="component" value="Unassembled WGS sequence"/>
</dbReference>
<feature type="binding site" evidence="14">
    <location>
        <position position="142"/>
    </location>
    <ligand>
        <name>FAD</name>
        <dbReference type="ChEBI" id="CHEBI:57692"/>
    </ligand>
</feature>
<dbReference type="InterPro" id="IPR037165">
    <property type="entry name" value="AldOxase/xan_DH_Mopterin-bd_sf"/>
</dbReference>
<feature type="binding site" evidence="14">
    <location>
        <position position="655"/>
    </location>
    <ligand>
        <name>substrate</name>
    </ligand>
</feature>
<evidence type="ECO:0000256" key="12">
    <source>
        <dbReference type="ARBA" id="ARBA00034078"/>
    </source>
</evidence>
<evidence type="ECO:0000256" key="13">
    <source>
        <dbReference type="PIRSR" id="PIRSR000127-1"/>
    </source>
</evidence>
<dbReference type="GO" id="GO:0016491">
    <property type="term" value="F:oxidoreductase activity"/>
    <property type="evidence" value="ECO:0007669"/>
    <property type="project" value="UniProtKB-KW"/>
</dbReference>
<dbReference type="PANTHER" id="PTHR45444:SF3">
    <property type="entry name" value="XANTHINE DEHYDROGENASE"/>
    <property type="match status" value="1"/>
</dbReference>
<keyword evidence="8 14" id="KW-0274">FAD</keyword>
<dbReference type="EMBL" id="AFYH01099231">
    <property type="status" value="NOT_ANNOTATED_CDS"/>
    <property type="molecule type" value="Genomic_DNA"/>
</dbReference>
<comment type="cofactor">
    <cofactor evidence="15">
        <name>Mo-molybdopterin</name>
        <dbReference type="ChEBI" id="CHEBI:71302"/>
    </cofactor>
    <text evidence="15">Binds 1 Mo-molybdopterin (Mo-MPT) cofactor per subunit.</text>
</comment>
<dbReference type="GeneTree" id="ENSGT00950000183114"/>
<dbReference type="FunFam" id="3.30.365.10:FF:000003">
    <property type="entry name" value="Aldehyde oxidase 1"/>
    <property type="match status" value="1"/>
</dbReference>
<dbReference type="SUPFAM" id="SSF55447">
    <property type="entry name" value="CO dehydrogenase flavoprotein C-terminal domain-like"/>
    <property type="match status" value="1"/>
</dbReference>
<keyword evidence="5" id="KW-0285">Flavoprotein</keyword>
<keyword evidence="10" id="KW-0408">Iron</keyword>
<dbReference type="Gene3D" id="3.30.365.10">
    <property type="entry name" value="Aldehyde oxidase/xanthine dehydrogenase, molybdopterin binding domain"/>
    <property type="match status" value="4"/>
</dbReference>
<dbReference type="Pfam" id="PF03450">
    <property type="entry name" value="CO_deh_flav_C"/>
    <property type="match status" value="1"/>
</dbReference>
<dbReference type="GO" id="GO:0051537">
    <property type="term" value="F:2 iron, 2 sulfur cluster binding"/>
    <property type="evidence" value="ECO:0007669"/>
    <property type="project" value="UniProtKB-KW"/>
</dbReference>
<evidence type="ECO:0000256" key="10">
    <source>
        <dbReference type="ARBA" id="ARBA00023004"/>
    </source>
</evidence>
<evidence type="ECO:0000256" key="2">
    <source>
        <dbReference type="ARBA" id="ARBA00006849"/>
    </source>
</evidence>
<comment type="subunit">
    <text evidence="3">Homodimer.</text>
</comment>
<keyword evidence="9" id="KW-0560">Oxidoreductase</keyword>
<feature type="domain" description="FAD-binding PCMH-type" evidence="16">
    <location>
        <begin position="1"/>
        <end position="152"/>
    </location>
</feature>
<name>H3AD52_LATCH</name>
<dbReference type="InterPro" id="IPR005107">
    <property type="entry name" value="CO_DH_flav_C"/>
</dbReference>
<evidence type="ECO:0000256" key="4">
    <source>
        <dbReference type="ARBA" id="ARBA00022505"/>
    </source>
</evidence>
<dbReference type="FunFam" id="3.30.390.50:FF:000001">
    <property type="entry name" value="Xanthine dehydrogenase oxidase"/>
    <property type="match status" value="1"/>
</dbReference>
<dbReference type="InterPro" id="IPR002346">
    <property type="entry name" value="Mopterin_DH_FAD-bd"/>
</dbReference>
<comment type="cofactor">
    <cofactor evidence="1 14">
        <name>FAD</name>
        <dbReference type="ChEBI" id="CHEBI:57692"/>
    </cofactor>
</comment>
<reference evidence="18" key="1">
    <citation type="submission" date="2011-08" db="EMBL/GenBank/DDBJ databases">
        <title>The draft genome of Latimeria chalumnae.</title>
        <authorList>
            <person name="Di Palma F."/>
            <person name="Alfoldi J."/>
            <person name="Johnson J."/>
            <person name="Berlin A."/>
            <person name="Gnerre S."/>
            <person name="Jaffe D."/>
            <person name="MacCallum I."/>
            <person name="Young S."/>
            <person name="Walker B.J."/>
            <person name="Lander E."/>
            <person name="Lindblad-Toh K."/>
        </authorList>
    </citation>
    <scope>NUCLEOTIDE SEQUENCE [LARGE SCALE GENOMIC DNA]</scope>
    <source>
        <strain evidence="18">Wild caught</strain>
    </source>
</reference>
<dbReference type="InParanoid" id="H3AD52"/>
<evidence type="ECO:0000256" key="15">
    <source>
        <dbReference type="PIRSR" id="PIRSR000127-3"/>
    </source>
</evidence>
<dbReference type="EMBL" id="AFYH01099233">
    <property type="status" value="NOT_ANNOTATED_CDS"/>
    <property type="molecule type" value="Genomic_DNA"/>
</dbReference>
<dbReference type="InterPro" id="IPR008274">
    <property type="entry name" value="AldOxase/xan_DH_MoCoBD1"/>
</dbReference>
<dbReference type="InterPro" id="IPR000674">
    <property type="entry name" value="Ald_Oxase/Xan_DH_a/b"/>
</dbReference>
<evidence type="ECO:0000256" key="11">
    <source>
        <dbReference type="ARBA" id="ARBA00023014"/>
    </source>
</evidence>
<dbReference type="EMBL" id="AFYH01099232">
    <property type="status" value="NOT_ANNOTATED_CDS"/>
    <property type="molecule type" value="Genomic_DNA"/>
</dbReference>
<feature type="binding site" evidence="15">
    <location>
        <position position="506"/>
    </location>
    <ligand>
        <name>Mo-molybdopterin</name>
        <dbReference type="ChEBI" id="CHEBI:71302"/>
    </ligand>
    <ligandPart>
        <name>Mo</name>
        <dbReference type="ChEBI" id="CHEBI:28685"/>
    </ligandPart>
</feature>
<dbReference type="Gene3D" id="3.90.1170.50">
    <property type="entry name" value="Aldehyde oxidase/xanthine dehydrogenase, a/b hammerhead"/>
    <property type="match status" value="1"/>
</dbReference>
<gene>
    <name evidence="17" type="primary">LOC102354789</name>
</gene>
<evidence type="ECO:0000256" key="1">
    <source>
        <dbReference type="ARBA" id="ARBA00001974"/>
    </source>
</evidence>
<dbReference type="eggNOG" id="KOG0430">
    <property type="taxonomic scope" value="Eukaryota"/>
</dbReference>
<dbReference type="FunFam" id="3.90.1170.50:FF:000001">
    <property type="entry name" value="Aldehyde oxidase 1"/>
    <property type="match status" value="1"/>
</dbReference>
<dbReference type="SUPFAM" id="SSF56003">
    <property type="entry name" value="Molybdenum cofactor-binding domain"/>
    <property type="match status" value="1"/>
</dbReference>
<keyword evidence="11" id="KW-0411">Iron-sulfur</keyword>
<evidence type="ECO:0000256" key="6">
    <source>
        <dbReference type="ARBA" id="ARBA00022714"/>
    </source>
</evidence>
<feature type="binding site" evidence="15">
    <location>
        <position position="537"/>
    </location>
    <ligand>
        <name>Mo-molybdopterin</name>
        <dbReference type="ChEBI" id="CHEBI:71302"/>
    </ligand>
    <ligandPart>
        <name>Mo</name>
        <dbReference type="ChEBI" id="CHEBI:28685"/>
    </ligandPart>
</feature>
<keyword evidence="18" id="KW-1185">Reference proteome</keyword>
<evidence type="ECO:0000256" key="5">
    <source>
        <dbReference type="ARBA" id="ARBA00022630"/>
    </source>
</evidence>
<dbReference type="InterPro" id="IPR036318">
    <property type="entry name" value="FAD-bd_PCMH-like_sf"/>
</dbReference>
<evidence type="ECO:0000256" key="3">
    <source>
        <dbReference type="ARBA" id="ARBA00011738"/>
    </source>
</evidence>
<dbReference type="Bgee" id="ENSLACG00000006711">
    <property type="expression patterns" value="Expressed in chordate pharynx and 6 other cell types or tissues"/>
</dbReference>
<dbReference type="GO" id="GO:0071949">
    <property type="term" value="F:FAD binding"/>
    <property type="evidence" value="ECO:0007669"/>
    <property type="project" value="InterPro"/>
</dbReference>
<dbReference type="SMART" id="SM01092">
    <property type="entry name" value="CO_deh_flav_C"/>
    <property type="match status" value="1"/>
</dbReference>
<dbReference type="Pfam" id="PF00941">
    <property type="entry name" value="FAD_binding_5"/>
    <property type="match status" value="1"/>
</dbReference>
<evidence type="ECO:0000313" key="18">
    <source>
        <dbReference type="Proteomes" id="UP000008672"/>
    </source>
</evidence>
<feature type="binding site" evidence="14">
    <location>
        <begin position="84"/>
        <end position="88"/>
    </location>
    <ligand>
        <name>FAD</name>
        <dbReference type="ChEBI" id="CHEBI:57692"/>
    </ligand>
</feature>
<evidence type="ECO:0000259" key="16">
    <source>
        <dbReference type="PROSITE" id="PS51387"/>
    </source>
</evidence>
<dbReference type="Gene3D" id="3.30.390.50">
    <property type="entry name" value="CO dehydrogenase flavoprotein, C-terminal domain"/>
    <property type="match status" value="1"/>
</dbReference>
<keyword evidence="4 15" id="KW-0500">Molybdenum</keyword>
<dbReference type="OMA" id="ESVFIME"/>
<dbReference type="PROSITE" id="PS51387">
    <property type="entry name" value="FAD_PCMH"/>
    <property type="match status" value="1"/>
</dbReference>
<dbReference type="STRING" id="7897.ENSLACP00000007573"/>
<feature type="binding site" evidence="14">
    <location>
        <position position="160"/>
    </location>
    <ligand>
        <name>FAD</name>
        <dbReference type="ChEBI" id="CHEBI:57692"/>
    </ligand>
</feature>
<dbReference type="HOGENOM" id="CLU_001681_1_2_1"/>
<feature type="binding site" evidence="14">
    <location>
        <position position="97"/>
    </location>
    <ligand>
        <name>FAD</name>
        <dbReference type="ChEBI" id="CHEBI:57692"/>
    </ligand>
</feature>
<organism evidence="17 18">
    <name type="scientific">Latimeria chalumnae</name>
    <name type="common">Coelacanth</name>
    <dbReference type="NCBI Taxonomy" id="7897"/>
    <lineage>
        <taxon>Eukaryota</taxon>
        <taxon>Metazoa</taxon>
        <taxon>Chordata</taxon>
        <taxon>Craniata</taxon>
        <taxon>Vertebrata</taxon>
        <taxon>Euteleostomi</taxon>
        <taxon>Coelacanthiformes</taxon>
        <taxon>Coelacanthidae</taxon>
        <taxon>Latimeria</taxon>
    </lineage>
</organism>
<dbReference type="Gene3D" id="3.30.465.10">
    <property type="match status" value="1"/>
</dbReference>
<dbReference type="SMART" id="SM01008">
    <property type="entry name" value="Ald_Xan_dh_C"/>
    <property type="match status" value="1"/>
</dbReference>
<sequence length="1070" mass="117496">LGPDMKFKGVFHPVILCPARILEMNVVYYTEYGITFGAACSLDLVKNTLTKAVSELSKEKIEVFCALLRQLKSLGGQQIRNVASLGGNIMSANPTSDLNPILAAANCTLNLASAEAGTREIALNEDFFVGFGKTAAKPDEVLVSVHIPYSSKWEYMFAFRQAQRRENAFSIVNSGMRVLFHEETAAIEDLRIFYGGMGPTTVSVKKTCKELIGRPWNEEMLSEACRLLLDELPLPGSAPGGMVEYRRALTLSFFFKFYLSVLHRLKEMNITGQDMPLGYFTAIEDFQNETPQSLQIYQEVTQGQPSWDPVGRPIIHQSAIKQATGEAVYCDDIPSLDGELFMALVTSSRPHAKIVSIDVADALNLPGVVDVITASGVLANKITVFPLEGEHLLAEAEVTCIGQIVCAVVADTRVHAKRAAGAMKIAYEDLEPTVFTIEASIQQNSLYKIDMKLAKGNVDEAFEIVDQILEDEIHIGGQEHFYLETNSVLVIPKGEDGEMDVFIATQFPSFTQELVAMTLGVPSNRITCHVKRLGGAFGGKISKAAIIASIAATAAEKYRTGRSVRCVLERGEDMLITGGRHPFLGKYKVGFMNDGRILAVDVSFYCNAGSALDESALVIEKSVLQFDNAYSIPNIRAQGYACKTNLPSNTAFRGFGFPQGSLVTENWITDVAAKVGFSSEKVREINMYKGVERTHYKQEFDAHSLWRCWNECLEKSAYHNRKIAIEEFNKQHRWKKRGIAVVPIKYGIGFPSSFLNQAAALVHIYKDGSVLVTHGGVEMGQGIHTKMMQVTSRELRIPMSYIHISETSTNTVPNASPSAASYGTDANGLAVKNACEILLQRLDPVINDNPKGTWKDWIKKAYFQRISLSATGYSRGLDTKMDWEKQEGQPYGYFTFGACCSVVEIDCLTGDHKSIRTDIVMDVGCSINPAVDIGQIEGSFTQGLGLYTIEELKYSPKGMLYSRGPAQYKIPTVNDVPAQFNVSLLAGSCNPKAIYSSKGIGEPCVFLGCTVFYAIKDAIAAARRDSGLTGPFPLDSPATPERIRMACVDQFTKLVPVDEPGTYGPWAIHI</sequence>
<reference evidence="17" key="3">
    <citation type="submission" date="2025-09" db="UniProtKB">
        <authorList>
            <consortium name="Ensembl"/>
        </authorList>
    </citation>
    <scope>IDENTIFICATION</scope>
</reference>
<evidence type="ECO:0000256" key="8">
    <source>
        <dbReference type="ARBA" id="ARBA00022827"/>
    </source>
</evidence>
<accession>H3AD52</accession>
<evidence type="ECO:0000313" key="17">
    <source>
        <dbReference type="Ensembl" id="ENSLACP00000007573.1"/>
    </source>
</evidence>
<dbReference type="InterPro" id="IPR036683">
    <property type="entry name" value="CO_DH_flav_C_dom_sf"/>
</dbReference>
<dbReference type="FunFam" id="3.30.365.10:FF:000004">
    <property type="entry name" value="Xanthine dehydrogenase oxidase"/>
    <property type="match status" value="1"/>
</dbReference>
<keyword evidence="6" id="KW-0001">2Fe-2S</keyword>
<dbReference type="Pfam" id="PF20256">
    <property type="entry name" value="MoCoBD_2"/>
    <property type="match status" value="1"/>
</dbReference>
<feature type="active site" description="Proton acceptor" evidence="13">
    <location>
        <position position="1002"/>
    </location>
</feature>
<dbReference type="Pfam" id="PF02738">
    <property type="entry name" value="MoCoBD_1"/>
    <property type="match status" value="1"/>
</dbReference>
<keyword evidence="7 15" id="KW-0479">Metal-binding</keyword>
<dbReference type="InterPro" id="IPR016166">
    <property type="entry name" value="FAD-bd_PCMH"/>
</dbReference>
<dbReference type="SUPFAM" id="SSF56176">
    <property type="entry name" value="FAD-binding/transporter-associated domain-like"/>
    <property type="match status" value="1"/>
</dbReference>
<dbReference type="EMBL" id="AFYH01099234">
    <property type="status" value="NOT_ANNOTATED_CDS"/>
    <property type="molecule type" value="Genomic_DNA"/>
</dbReference>
<comment type="similarity">
    <text evidence="2">Belongs to the xanthine dehydrogenase family.</text>
</comment>
<proteinExistence type="inferred from homology"/>